<feature type="domain" description="J" evidence="9">
    <location>
        <begin position="8"/>
        <end position="73"/>
    </location>
</feature>
<name>A0AAJ7BLJ3_CEPCN</name>
<evidence type="ECO:0000256" key="2">
    <source>
        <dbReference type="ARBA" id="ARBA00004496"/>
    </source>
</evidence>
<dbReference type="KEGG" id="ccin:107264842"/>
<dbReference type="GeneID" id="107264842"/>
<evidence type="ECO:0000313" key="10">
    <source>
        <dbReference type="Proteomes" id="UP000694920"/>
    </source>
</evidence>
<evidence type="ECO:0000256" key="5">
    <source>
        <dbReference type="ARBA" id="ARBA00023186"/>
    </source>
</evidence>
<dbReference type="SUPFAM" id="SSF46565">
    <property type="entry name" value="Chaperone J-domain"/>
    <property type="match status" value="1"/>
</dbReference>
<reference evidence="11" key="1">
    <citation type="submission" date="2025-08" db="UniProtKB">
        <authorList>
            <consortium name="RefSeq"/>
        </authorList>
    </citation>
    <scope>IDENTIFICATION</scope>
</reference>
<dbReference type="InterPro" id="IPR035979">
    <property type="entry name" value="RBD_domain_sf"/>
</dbReference>
<keyword evidence="5" id="KW-0143">Chaperone</keyword>
<keyword evidence="4" id="KW-0694">RNA-binding</keyword>
<organism evidence="10 11">
    <name type="scientific">Cephus cinctus</name>
    <name type="common">Wheat stem sawfly</name>
    <dbReference type="NCBI Taxonomy" id="211228"/>
    <lineage>
        <taxon>Eukaryota</taxon>
        <taxon>Metazoa</taxon>
        <taxon>Ecdysozoa</taxon>
        <taxon>Arthropoda</taxon>
        <taxon>Hexapoda</taxon>
        <taxon>Insecta</taxon>
        <taxon>Pterygota</taxon>
        <taxon>Neoptera</taxon>
        <taxon>Endopterygota</taxon>
        <taxon>Hymenoptera</taxon>
        <taxon>Cephoidea</taxon>
        <taxon>Cephidae</taxon>
        <taxon>Cephus</taxon>
    </lineage>
</organism>
<dbReference type="InterPro" id="IPR012677">
    <property type="entry name" value="Nucleotide-bd_a/b_plait_sf"/>
</dbReference>
<feature type="coiled-coil region" evidence="7">
    <location>
        <begin position="76"/>
        <end position="146"/>
    </location>
</feature>
<dbReference type="CDD" id="cd06257">
    <property type="entry name" value="DnaJ"/>
    <property type="match status" value="1"/>
</dbReference>
<keyword evidence="10" id="KW-1185">Reference proteome</keyword>
<dbReference type="InterPro" id="IPR036869">
    <property type="entry name" value="J_dom_sf"/>
</dbReference>
<dbReference type="PANTHER" id="PTHR44313">
    <property type="entry name" value="DNAJ HOMOLOG SUBFAMILY C MEMBER 17"/>
    <property type="match status" value="1"/>
</dbReference>
<feature type="region of interest" description="Disordered" evidence="8">
    <location>
        <begin position="241"/>
        <end position="276"/>
    </location>
</feature>
<evidence type="ECO:0000256" key="4">
    <source>
        <dbReference type="ARBA" id="ARBA00022884"/>
    </source>
</evidence>
<evidence type="ECO:0000256" key="3">
    <source>
        <dbReference type="ARBA" id="ARBA00022490"/>
    </source>
</evidence>
<dbReference type="GO" id="GO:0000390">
    <property type="term" value="P:spliceosomal complex disassembly"/>
    <property type="evidence" value="ECO:0007669"/>
    <property type="project" value="TreeGrafter"/>
</dbReference>
<evidence type="ECO:0000256" key="6">
    <source>
        <dbReference type="ARBA" id="ARBA00023242"/>
    </source>
</evidence>
<keyword evidence="6" id="KW-0539">Nucleus</keyword>
<gene>
    <name evidence="11" type="primary">LOC107264842</name>
</gene>
<dbReference type="InterPro" id="IPR052094">
    <property type="entry name" value="Pre-mRNA-splicing_ERAD"/>
</dbReference>
<dbReference type="GO" id="GO:0005737">
    <property type="term" value="C:cytoplasm"/>
    <property type="evidence" value="ECO:0007669"/>
    <property type="project" value="UniProtKB-SubCell"/>
</dbReference>
<dbReference type="CDD" id="cd12429">
    <property type="entry name" value="RRM_DNAJC17"/>
    <property type="match status" value="1"/>
</dbReference>
<keyword evidence="3" id="KW-0963">Cytoplasm</keyword>
<proteinExistence type="predicted"/>
<dbReference type="PROSITE" id="PS50076">
    <property type="entry name" value="DNAJ_2"/>
    <property type="match status" value="1"/>
</dbReference>
<dbReference type="Gene3D" id="3.30.70.330">
    <property type="match status" value="1"/>
</dbReference>
<evidence type="ECO:0000256" key="1">
    <source>
        <dbReference type="ARBA" id="ARBA00004123"/>
    </source>
</evidence>
<protein>
    <submittedName>
        <fullName evidence="11">DnaJ homolog subfamily C member 17</fullName>
    </submittedName>
</protein>
<dbReference type="GO" id="GO:0003723">
    <property type="term" value="F:RNA binding"/>
    <property type="evidence" value="ECO:0007669"/>
    <property type="project" value="UniProtKB-KW"/>
</dbReference>
<dbReference type="PANTHER" id="PTHR44313:SF1">
    <property type="entry name" value="DNAJ HOMOLOG SUBFAMILY C MEMBER 17"/>
    <property type="match status" value="1"/>
</dbReference>
<accession>A0AAJ7BLJ3</accession>
<evidence type="ECO:0000256" key="8">
    <source>
        <dbReference type="SAM" id="MobiDB-lite"/>
    </source>
</evidence>
<dbReference type="InterPro" id="IPR000504">
    <property type="entry name" value="RRM_dom"/>
</dbReference>
<dbReference type="InterPro" id="IPR001623">
    <property type="entry name" value="DnaJ_domain"/>
</dbReference>
<dbReference type="RefSeq" id="XP_015589031.1">
    <property type="nucleotide sequence ID" value="XM_015733545.2"/>
</dbReference>
<dbReference type="InterPro" id="IPR034254">
    <property type="entry name" value="DNAJC17_RRM"/>
</dbReference>
<dbReference type="Gene3D" id="1.10.287.110">
    <property type="entry name" value="DnaJ domain"/>
    <property type="match status" value="1"/>
</dbReference>
<dbReference type="Pfam" id="PF00076">
    <property type="entry name" value="RRM_1"/>
    <property type="match status" value="1"/>
</dbReference>
<keyword evidence="7" id="KW-0175">Coiled coil</keyword>
<comment type="subcellular location">
    <subcellularLocation>
        <location evidence="2">Cytoplasm</location>
    </subcellularLocation>
    <subcellularLocation>
        <location evidence="1">Nucleus</location>
    </subcellularLocation>
</comment>
<dbReference type="GO" id="GO:0005681">
    <property type="term" value="C:spliceosomal complex"/>
    <property type="evidence" value="ECO:0007669"/>
    <property type="project" value="TreeGrafter"/>
</dbReference>
<sequence>MEDIMHLDLYELIGTVPTASTKEIKRAYRTTALSCHPDKNPDNPRAAELFHQLSKALEILTTESTRVTYDKAFNARHQAKLRLQEYDVKRKRLIEELNAREEAHRQEVKSKAEIEKLRKESRRLFMEEQELARKKDEERLQRLKQEFCKQNNIPQSSVEERRIKIKWKVVKDDQNNGGYDYDTLYDILIPYGAIEALVISKNNKGRAMVEFQHKRCAELAAQKAIGHVKNPLTLKGLWTTNKNSKSSIPQSTEPSRKTFSFVSPAPEVNKPQSSMSFEDYERMVLGELRQAADRQKLQDQENT</sequence>
<dbReference type="PRINTS" id="PR00625">
    <property type="entry name" value="JDOMAIN"/>
</dbReference>
<feature type="compositionally biased region" description="Polar residues" evidence="8">
    <location>
        <begin position="241"/>
        <end position="261"/>
    </location>
</feature>
<evidence type="ECO:0000256" key="7">
    <source>
        <dbReference type="SAM" id="Coils"/>
    </source>
</evidence>
<dbReference type="AlphaFoldDB" id="A0AAJ7BLJ3"/>
<dbReference type="Pfam" id="PF00226">
    <property type="entry name" value="DnaJ"/>
    <property type="match status" value="1"/>
</dbReference>
<evidence type="ECO:0000313" key="11">
    <source>
        <dbReference type="RefSeq" id="XP_015589031.1"/>
    </source>
</evidence>
<dbReference type="SUPFAM" id="SSF54928">
    <property type="entry name" value="RNA-binding domain, RBD"/>
    <property type="match status" value="1"/>
</dbReference>
<dbReference type="SMART" id="SM00271">
    <property type="entry name" value="DnaJ"/>
    <property type="match status" value="1"/>
</dbReference>
<dbReference type="Proteomes" id="UP000694920">
    <property type="component" value="Unplaced"/>
</dbReference>
<evidence type="ECO:0000259" key="9">
    <source>
        <dbReference type="PROSITE" id="PS50076"/>
    </source>
</evidence>